<feature type="transmembrane region" description="Helical" evidence="1">
    <location>
        <begin position="90"/>
        <end position="113"/>
    </location>
</feature>
<dbReference type="EMBL" id="MT732181">
    <property type="protein sequence ID" value="QOJ63488.1"/>
    <property type="molecule type" value="Genomic_DNA"/>
</dbReference>
<reference evidence="3" key="1">
    <citation type="journal article" date="2021" name="Antimicrob. Agents Chemother.">
        <title>Epidemic territorial spread of IncP-2-type VIM-2 carbapenemase-encoding megaplasmids in nosocomial Pseudomonas aeruginosa populations.</title>
        <authorList>
            <person name="Urbanowicz P."/>
            <person name="Bitar I."/>
            <person name="Izdebski R."/>
            <person name="Baraniak A."/>
            <person name="Literacka E."/>
            <person name="Hrabak J."/>
            <person name="Gniadkowski M."/>
        </authorList>
    </citation>
    <scope>NUCLEOTIDE SEQUENCE</scope>
    <source>
        <strain evidence="2">NMI259/06</strain>
        <strain evidence="4">NMI3364/08</strain>
        <strain evidence="3">NMI981/06</strain>
        <plasmid evidence="2">pPUV-2</plasmid>
        <plasmid evidence="3">pPUV-3</plasmid>
        <plasmid evidence="4">pPUV-9</plasmid>
    </source>
</reference>
<proteinExistence type="predicted"/>
<dbReference type="AlphaFoldDB" id="A0A7L9EAH8"/>
<evidence type="ECO:0008006" key="5">
    <source>
        <dbReference type="Google" id="ProtNLM"/>
    </source>
</evidence>
<geneLocation type="plasmid" evidence="2">
    <name>pPUV-2</name>
</geneLocation>
<protein>
    <recommendedName>
        <fullName evidence="5">Transmembrane protein</fullName>
    </recommendedName>
</protein>
<accession>A0A7L9EAH8</accession>
<geneLocation type="plasmid" evidence="4">
    <name>pPUV-9</name>
</geneLocation>
<evidence type="ECO:0000313" key="3">
    <source>
        <dbReference type="EMBL" id="QOJ63488.1"/>
    </source>
</evidence>
<sequence length="165" mass="18884">MSISEIKEILNLITSSPEYARQYLEPMFWGLVALSMLLIMLKILQSNSFLKLYRAMGIAIKSTRAATKAIAISAVKNLEPPEPYPRLSKFFAVVFMVNDYIACFIFFSLFVVIATKLASSSITGFWARNFSLFISLIPGYFTWFFFVQAEKERIRLFKSQNEANS</sequence>
<keyword evidence="3" id="KW-0614">Plasmid</keyword>
<geneLocation type="plasmid" evidence="3">
    <name>pPUV-3</name>
</geneLocation>
<evidence type="ECO:0000256" key="1">
    <source>
        <dbReference type="SAM" id="Phobius"/>
    </source>
</evidence>
<keyword evidence="1" id="KW-0472">Membrane</keyword>
<evidence type="ECO:0000313" key="2">
    <source>
        <dbReference type="EMBL" id="QOJ62935.1"/>
    </source>
</evidence>
<keyword evidence="1" id="KW-0812">Transmembrane</keyword>
<evidence type="ECO:0000313" key="4">
    <source>
        <dbReference type="EMBL" id="QOJ66767.1"/>
    </source>
</evidence>
<dbReference type="EMBL" id="MT732180">
    <property type="protein sequence ID" value="QOJ62935.1"/>
    <property type="molecule type" value="Genomic_DNA"/>
</dbReference>
<dbReference type="EMBL" id="MT732187">
    <property type="protein sequence ID" value="QOJ66767.1"/>
    <property type="molecule type" value="Genomic_DNA"/>
</dbReference>
<feature type="transmembrane region" description="Helical" evidence="1">
    <location>
        <begin position="125"/>
        <end position="147"/>
    </location>
</feature>
<keyword evidence="1" id="KW-1133">Transmembrane helix</keyword>
<feature type="transmembrane region" description="Helical" evidence="1">
    <location>
        <begin position="27"/>
        <end position="44"/>
    </location>
</feature>
<dbReference type="RefSeq" id="WP_193826292.1">
    <property type="nucleotide sequence ID" value="NZ_MT732180.1"/>
</dbReference>
<organism evidence="3">
    <name type="scientific">Pseudomonas aeruginosa</name>
    <dbReference type="NCBI Taxonomy" id="287"/>
    <lineage>
        <taxon>Bacteria</taxon>
        <taxon>Pseudomonadati</taxon>
        <taxon>Pseudomonadota</taxon>
        <taxon>Gammaproteobacteria</taxon>
        <taxon>Pseudomonadales</taxon>
        <taxon>Pseudomonadaceae</taxon>
        <taxon>Pseudomonas</taxon>
    </lineage>
</organism>
<name>A0A7L9EAH8_PSEAI</name>